<reference evidence="1" key="1">
    <citation type="submission" date="2020-11" db="EMBL/GenBank/DDBJ databases">
        <authorList>
            <person name="Tran Van P."/>
        </authorList>
    </citation>
    <scope>NUCLEOTIDE SEQUENCE</scope>
</reference>
<name>A0A7R9CWU5_TIMPO</name>
<organism evidence="1">
    <name type="scientific">Timema poppense</name>
    <name type="common">Walking stick</name>
    <dbReference type="NCBI Taxonomy" id="170557"/>
    <lineage>
        <taxon>Eukaryota</taxon>
        <taxon>Metazoa</taxon>
        <taxon>Ecdysozoa</taxon>
        <taxon>Arthropoda</taxon>
        <taxon>Hexapoda</taxon>
        <taxon>Insecta</taxon>
        <taxon>Pterygota</taxon>
        <taxon>Neoptera</taxon>
        <taxon>Polyneoptera</taxon>
        <taxon>Phasmatodea</taxon>
        <taxon>Timematodea</taxon>
        <taxon>Timematoidea</taxon>
        <taxon>Timematidae</taxon>
        <taxon>Timema</taxon>
    </lineage>
</organism>
<gene>
    <name evidence="1" type="ORF">TPSB3V08_LOCUS3545</name>
</gene>
<dbReference type="AlphaFoldDB" id="A0A7R9CWU5"/>
<evidence type="ECO:0000313" key="1">
    <source>
        <dbReference type="EMBL" id="CAD7402370.1"/>
    </source>
</evidence>
<proteinExistence type="predicted"/>
<sequence length="92" mass="9942">MLGSTDGKGGGGYRRECFPEEPLGNQCLWVEASTGDTEVLFHLVRPTAKTSAKQPCCHACGKAREIMVIISDCILSIIPFTPDTLKTQRGTT</sequence>
<protein>
    <submittedName>
        <fullName evidence="1">Uncharacterized protein</fullName>
    </submittedName>
</protein>
<dbReference type="EMBL" id="OD001552">
    <property type="protein sequence ID" value="CAD7402370.1"/>
    <property type="molecule type" value="Genomic_DNA"/>
</dbReference>
<accession>A0A7R9CWU5</accession>